<evidence type="ECO:0000256" key="1">
    <source>
        <dbReference type="ARBA" id="ARBA00008791"/>
    </source>
</evidence>
<evidence type="ECO:0000313" key="3">
    <source>
        <dbReference type="EMBL" id="NKZ23557.1"/>
    </source>
</evidence>
<organism evidence="3 4">
    <name type="scientific">Periweissella fabalis</name>
    <dbReference type="NCBI Taxonomy" id="1070421"/>
    <lineage>
        <taxon>Bacteria</taxon>
        <taxon>Bacillati</taxon>
        <taxon>Bacillota</taxon>
        <taxon>Bacilli</taxon>
        <taxon>Lactobacillales</taxon>
        <taxon>Lactobacillaceae</taxon>
        <taxon>Periweissella</taxon>
    </lineage>
</organism>
<keyword evidence="4" id="KW-1185">Reference proteome</keyword>
<dbReference type="InterPro" id="IPR006016">
    <property type="entry name" value="UspA"/>
</dbReference>
<evidence type="ECO:0000313" key="4">
    <source>
        <dbReference type="Proteomes" id="UP000549765"/>
    </source>
</evidence>
<dbReference type="PANTHER" id="PTHR46268:SF6">
    <property type="entry name" value="UNIVERSAL STRESS PROTEIN UP12"/>
    <property type="match status" value="1"/>
</dbReference>
<dbReference type="Pfam" id="PF00582">
    <property type="entry name" value="Usp"/>
    <property type="match status" value="1"/>
</dbReference>
<evidence type="ECO:0000259" key="2">
    <source>
        <dbReference type="Pfam" id="PF00582"/>
    </source>
</evidence>
<sequence length="149" mass="16360">MTAEQFTLPKHKNILVGVDDSADAQYAFLAAVSHALEDGAMLHIVTVFETDELNVFQALDKDELTNRRHAIERRLEEYKQQAIDAGVKTVHVVLAEGEPGETIVKDVIPDVKPDIVIVGSATKKGLGKYWGSQAAYIAKYAPVTVMVVR</sequence>
<protein>
    <submittedName>
        <fullName evidence="3">Universal stress protein</fullName>
    </submittedName>
</protein>
<name>A0A7X6N1H8_9LACO</name>
<dbReference type="CDD" id="cd00293">
    <property type="entry name" value="USP-like"/>
    <property type="match status" value="1"/>
</dbReference>
<dbReference type="PANTHER" id="PTHR46268">
    <property type="entry name" value="STRESS RESPONSE PROTEIN NHAX"/>
    <property type="match status" value="1"/>
</dbReference>
<comment type="similarity">
    <text evidence="1">Belongs to the universal stress protein A family.</text>
</comment>
<dbReference type="InterPro" id="IPR006015">
    <property type="entry name" value="Universal_stress_UspA"/>
</dbReference>
<dbReference type="Proteomes" id="UP000549765">
    <property type="component" value="Unassembled WGS sequence"/>
</dbReference>
<dbReference type="EMBL" id="JAAXPN010000001">
    <property type="protein sequence ID" value="NKZ23557.1"/>
    <property type="molecule type" value="Genomic_DNA"/>
</dbReference>
<dbReference type="Gene3D" id="3.40.50.620">
    <property type="entry name" value="HUPs"/>
    <property type="match status" value="1"/>
</dbReference>
<dbReference type="RefSeq" id="WP_168721344.1">
    <property type="nucleotide sequence ID" value="NZ_JAAXPN010000001.1"/>
</dbReference>
<dbReference type="AlphaFoldDB" id="A0A7X6N1H8"/>
<feature type="domain" description="UspA" evidence="2">
    <location>
        <begin position="12"/>
        <end position="149"/>
    </location>
</feature>
<dbReference type="SUPFAM" id="SSF52402">
    <property type="entry name" value="Adenine nucleotide alpha hydrolases-like"/>
    <property type="match status" value="1"/>
</dbReference>
<comment type="caution">
    <text evidence="3">The sequence shown here is derived from an EMBL/GenBank/DDBJ whole genome shotgun (WGS) entry which is preliminary data.</text>
</comment>
<dbReference type="InterPro" id="IPR014729">
    <property type="entry name" value="Rossmann-like_a/b/a_fold"/>
</dbReference>
<reference evidence="3 4" key="1">
    <citation type="submission" date="2020-04" db="EMBL/GenBank/DDBJ databases">
        <title>MicrobeNet Type strains.</title>
        <authorList>
            <person name="Nicholson A.C."/>
        </authorList>
    </citation>
    <scope>NUCLEOTIDE SEQUENCE [LARGE SCALE GENOMIC DNA]</scope>
    <source>
        <strain evidence="3 4">CCUG 61472</strain>
    </source>
</reference>
<accession>A0A7X6N1H8</accession>
<gene>
    <name evidence="3" type="ORF">HF964_01870</name>
</gene>
<dbReference type="PRINTS" id="PR01438">
    <property type="entry name" value="UNVRSLSTRESS"/>
</dbReference>
<proteinExistence type="inferred from homology"/>